<gene>
    <name evidence="3" type="ORF">EDD68_13225</name>
</gene>
<dbReference type="Pfam" id="PF16403">
    <property type="entry name" value="Bact_surface_Ig-like"/>
    <property type="match status" value="4"/>
</dbReference>
<feature type="domain" description="Fibronectin type-III" evidence="2">
    <location>
        <begin position="334"/>
        <end position="429"/>
    </location>
</feature>
<dbReference type="PANTHER" id="PTHR15127">
    <property type="entry name" value="HEAVYWEIGHT, ISOFORM A"/>
    <property type="match status" value="1"/>
</dbReference>
<evidence type="ECO:0000256" key="1">
    <source>
        <dbReference type="ARBA" id="ARBA00022999"/>
    </source>
</evidence>
<dbReference type="Gene3D" id="2.60.40.10">
    <property type="entry name" value="Immunoglobulins"/>
    <property type="match status" value="5"/>
</dbReference>
<dbReference type="PROSITE" id="PS50012">
    <property type="entry name" value="RCC1_3"/>
    <property type="match status" value="1"/>
</dbReference>
<dbReference type="PROSITE" id="PS50853">
    <property type="entry name" value="FN3"/>
    <property type="match status" value="1"/>
</dbReference>
<dbReference type="InterPro" id="IPR036116">
    <property type="entry name" value="FN3_sf"/>
</dbReference>
<dbReference type="InterPro" id="IPR051846">
    <property type="entry name" value="SH2_domain_adapters"/>
</dbReference>
<dbReference type="InterPro" id="IPR009091">
    <property type="entry name" value="RCC1/BLIP-II"/>
</dbReference>
<dbReference type="Proteomes" id="UP000294650">
    <property type="component" value="Unassembled WGS sequence"/>
</dbReference>
<dbReference type="EMBL" id="SMAN01000032">
    <property type="protein sequence ID" value="TCT17252.1"/>
    <property type="molecule type" value="Genomic_DNA"/>
</dbReference>
<dbReference type="InterPro" id="IPR003961">
    <property type="entry name" value="FN3_dom"/>
</dbReference>
<sequence>MFQKHKKEAKKFFVMIGKYLLITFLILGNLLSGFPFVPEQATAQPGNPGNKIIPKIIDADIYHTVGIKSDGSGTAVGRSDRGQLNVGQWTDLVEVAAGLTHTVGLKSDGTVVATGNNGDGQTEVGDWTDIVQVDAGSYHTVGLKSDGTVVAVGQNVFGQIDVDDWTDIVQISAGNYHTVGLKSDGTVVAVGNDEYDDPYDIPIDVDDWTDIVQIEAGAEHTIGLKSDGTVVRAGYHEYIYQVNGWTDIVQIAAGKRHTVGLKSDGTVLRTEVAFEDLGDVSWWSDIVRIRAGYDNTIGVRNDGKIFVAYHTGTDSYGRSNITNWTVKTFVPKSPPDIITPGVQEVGSQVTLSWSDVEDWGYGEDTREYHLQLYDGSSWRDLARNLTSTSWTGNLPGDVHTSKARVRVQAETEYGASAYTKSDTFRIGPPVPPYDLVYPTVSNEEKVIIEGKAEEDVTVEIDNGDITVNGTPDENGNFAIEVPLRTNQENTLILKAAVNGFESDPVSITVTHDDIPPAPPAIDVEKEGWTNDDHVTVTIEEGTDHESGIERTEYRLDEGEWQTYSDPFTVDSEGETLVTARSVDVAGNQSDETIQMIQIDRTPPTAPTINLSPEGWTNEEQVTVTIEDGTEDLSGVSHTEYRIGEGDWEVYEGPFTVDEEGETTITARTIDEVGHVGAETEKTVQIDWTPPAAPTINLDPEGWTNEEQVTVTIEDGTEDLSGVSHTEYRVGEGDWQVYEGPFTVQEEGETTITARTVDNVGYVGAEAEKTVQIDWMQPKAPTINLDPEGWTNEEQVTVTIEDGVVGTSGVQKTMFKIGEDGQEEEYTGSFTITDEGETKIYAYTVNNAGVKGEIKEVTVQINRNRPNIILKGDNPISLEVGDDYVDPGAEAYDDIDGDITDSIVIDDRLVDPLRLGNYEVIYTVTDSAGNIAQKKRIINVMDTTKPDITLNGPNPVTVEVGDHYDDEGATAWDNYDGDLTEDIEIVNEVDTENIGTYNVTYRVMDSSGNIETAQRTVHVVDTTPPSIILKGDNPLTIHYGESYEEPGYEVVDRSGEQLNDQVEVSGELDTETIGEYTLTYNVKDSSGNRARAVTRTVHVVDQDHPEITLHEGDSIRLEVGQDYIEPGATAYDDYDGDLTNEIDISGK</sequence>
<dbReference type="SUPFAM" id="SSF50985">
    <property type="entry name" value="RCC1/BLIP-II"/>
    <property type="match status" value="2"/>
</dbReference>
<dbReference type="PROSITE" id="PS00626">
    <property type="entry name" value="RCC1_2"/>
    <property type="match status" value="1"/>
</dbReference>
<accession>A0A4R3MQR6</accession>
<dbReference type="InterPro" id="IPR032179">
    <property type="entry name" value="Cry22Aa_Ig-like"/>
</dbReference>
<dbReference type="OrthoDB" id="340819at2"/>
<evidence type="ECO:0000259" key="2">
    <source>
        <dbReference type="PROSITE" id="PS50853"/>
    </source>
</evidence>
<dbReference type="InterPro" id="IPR058094">
    <property type="entry name" value="Ig-like_OmpL47-like"/>
</dbReference>
<reference evidence="3 4" key="1">
    <citation type="submission" date="2019-03" db="EMBL/GenBank/DDBJ databases">
        <title>Genomic Encyclopedia of Type Strains, Phase IV (KMG-IV): sequencing the most valuable type-strain genomes for metagenomic binning, comparative biology and taxonomic classification.</title>
        <authorList>
            <person name="Goeker M."/>
        </authorList>
    </citation>
    <scope>NUCLEOTIDE SEQUENCE [LARGE SCALE GENOMIC DNA]</scope>
    <source>
        <strain evidence="3 4">DSM 25894</strain>
    </source>
</reference>
<dbReference type="Gene3D" id="2.130.10.30">
    <property type="entry name" value="Regulator of chromosome condensation 1/beta-lactamase-inhibitor protein II"/>
    <property type="match status" value="3"/>
</dbReference>
<organism evidence="3 4">
    <name type="scientific">Melghiribacillus thermohalophilus</name>
    <dbReference type="NCBI Taxonomy" id="1324956"/>
    <lineage>
        <taxon>Bacteria</taxon>
        <taxon>Bacillati</taxon>
        <taxon>Bacillota</taxon>
        <taxon>Bacilli</taxon>
        <taxon>Bacillales</taxon>
        <taxon>Bacillaceae</taxon>
        <taxon>Melghiribacillus</taxon>
    </lineage>
</organism>
<dbReference type="AlphaFoldDB" id="A0A4R3MQR6"/>
<dbReference type="SUPFAM" id="SSF49265">
    <property type="entry name" value="Fibronectin type III"/>
    <property type="match status" value="1"/>
</dbReference>
<evidence type="ECO:0000313" key="3">
    <source>
        <dbReference type="EMBL" id="TCT17252.1"/>
    </source>
</evidence>
<dbReference type="InterPro" id="IPR000408">
    <property type="entry name" value="Reg_chr_condens"/>
</dbReference>
<protein>
    <submittedName>
        <fullName evidence="3">Alpha-tubulin suppressor-like RCC1 family protein</fullName>
    </submittedName>
</protein>
<proteinExistence type="predicted"/>
<dbReference type="Pfam" id="PF13540">
    <property type="entry name" value="RCC1_2"/>
    <property type="match status" value="3"/>
</dbReference>
<dbReference type="InterPro" id="IPR013783">
    <property type="entry name" value="Ig-like_fold"/>
</dbReference>
<keyword evidence="1" id="KW-0727">SH2 domain</keyword>
<evidence type="ECO:0000313" key="4">
    <source>
        <dbReference type="Proteomes" id="UP000294650"/>
    </source>
</evidence>
<dbReference type="GO" id="GO:0001784">
    <property type="term" value="F:phosphotyrosine residue binding"/>
    <property type="evidence" value="ECO:0007669"/>
    <property type="project" value="TreeGrafter"/>
</dbReference>
<keyword evidence="4" id="KW-1185">Reference proteome</keyword>
<dbReference type="NCBIfam" id="NF047446">
    <property type="entry name" value="barrel_OmpL47"/>
    <property type="match status" value="3"/>
</dbReference>
<dbReference type="PANTHER" id="PTHR15127:SF32">
    <property type="entry name" value="HEAVYWEIGHT, ISOFORM A"/>
    <property type="match status" value="1"/>
</dbReference>
<name>A0A4R3MQR6_9BACI</name>
<comment type="caution">
    <text evidence="3">The sequence shown here is derived from an EMBL/GenBank/DDBJ whole genome shotgun (WGS) entry which is preliminary data.</text>
</comment>